<feature type="domain" description="SLH" evidence="3">
    <location>
        <begin position="812"/>
        <end position="870"/>
    </location>
</feature>
<feature type="chain" id="PRO_5046778063" evidence="2">
    <location>
        <begin position="30"/>
        <end position="1002"/>
    </location>
</feature>
<evidence type="ECO:0000259" key="3">
    <source>
        <dbReference type="PROSITE" id="PS51272"/>
    </source>
</evidence>
<feature type="signal peptide" evidence="2">
    <location>
        <begin position="1"/>
        <end position="29"/>
    </location>
</feature>
<keyword evidence="5" id="KW-1185">Reference proteome</keyword>
<protein>
    <submittedName>
        <fullName evidence="4">S-layer homology domain-containing protein</fullName>
    </submittedName>
</protein>
<feature type="domain" description="SLH" evidence="3">
    <location>
        <begin position="942"/>
        <end position="1002"/>
    </location>
</feature>
<evidence type="ECO:0000256" key="1">
    <source>
        <dbReference type="SAM" id="MobiDB-lite"/>
    </source>
</evidence>
<accession>A0ABS3WAP5</accession>
<dbReference type="RefSeq" id="WP_208848254.1">
    <property type="nucleotide sequence ID" value="NZ_JAGGDJ010000009.1"/>
</dbReference>
<proteinExistence type="predicted"/>
<gene>
    <name evidence="4" type="ORF">I8J29_14315</name>
</gene>
<keyword evidence="2" id="KW-0732">Signal</keyword>
<feature type="region of interest" description="Disordered" evidence="1">
    <location>
        <begin position="549"/>
        <end position="592"/>
    </location>
</feature>
<dbReference type="PROSITE" id="PS51272">
    <property type="entry name" value="SLH"/>
    <property type="match status" value="3"/>
</dbReference>
<dbReference type="PANTHER" id="PTHR43308:SF5">
    <property type="entry name" value="S-LAYER PROTEIN _ PEPTIDOGLYCAN ENDO-BETA-N-ACETYLGLUCOSAMINIDASE"/>
    <property type="match status" value="1"/>
</dbReference>
<feature type="compositionally biased region" description="Low complexity" evidence="1">
    <location>
        <begin position="564"/>
        <end position="592"/>
    </location>
</feature>
<dbReference type="InterPro" id="IPR051465">
    <property type="entry name" value="Cell_Envelope_Struct_Comp"/>
</dbReference>
<dbReference type="PANTHER" id="PTHR43308">
    <property type="entry name" value="OUTER MEMBRANE PROTEIN ALPHA-RELATED"/>
    <property type="match status" value="1"/>
</dbReference>
<reference evidence="4 5" key="1">
    <citation type="submission" date="2021-03" db="EMBL/GenBank/DDBJ databases">
        <title>Paenibacillus artemisicola MWE-103 whole genome sequence.</title>
        <authorList>
            <person name="Ham Y.J."/>
        </authorList>
    </citation>
    <scope>NUCLEOTIDE SEQUENCE [LARGE SCALE GENOMIC DNA]</scope>
    <source>
        <strain evidence="4 5">MWE-103</strain>
    </source>
</reference>
<organism evidence="4 5">
    <name type="scientific">Paenibacillus artemisiicola</name>
    <dbReference type="NCBI Taxonomy" id="1172618"/>
    <lineage>
        <taxon>Bacteria</taxon>
        <taxon>Bacillati</taxon>
        <taxon>Bacillota</taxon>
        <taxon>Bacilli</taxon>
        <taxon>Bacillales</taxon>
        <taxon>Paenibacillaceae</taxon>
        <taxon>Paenibacillus</taxon>
    </lineage>
</organism>
<evidence type="ECO:0000256" key="2">
    <source>
        <dbReference type="SAM" id="SignalP"/>
    </source>
</evidence>
<evidence type="ECO:0000313" key="5">
    <source>
        <dbReference type="Proteomes" id="UP000670947"/>
    </source>
</evidence>
<evidence type="ECO:0000313" key="4">
    <source>
        <dbReference type="EMBL" id="MBO7745382.1"/>
    </source>
</evidence>
<dbReference type="Pfam" id="PF00395">
    <property type="entry name" value="SLH"/>
    <property type="match status" value="3"/>
</dbReference>
<feature type="domain" description="SLH" evidence="3">
    <location>
        <begin position="871"/>
        <end position="934"/>
    </location>
</feature>
<feature type="compositionally biased region" description="Basic and acidic residues" evidence="1">
    <location>
        <begin position="338"/>
        <end position="352"/>
    </location>
</feature>
<name>A0ABS3WAP5_9BACL</name>
<dbReference type="EMBL" id="JAGGDJ010000009">
    <property type="protein sequence ID" value="MBO7745382.1"/>
    <property type="molecule type" value="Genomic_DNA"/>
</dbReference>
<feature type="region of interest" description="Disordered" evidence="1">
    <location>
        <begin position="331"/>
        <end position="353"/>
    </location>
</feature>
<comment type="caution">
    <text evidence="4">The sequence shown here is derived from an EMBL/GenBank/DDBJ whole genome shotgun (WGS) entry which is preliminary data.</text>
</comment>
<sequence>MKMGKRNKLSAVLALSLGAQLLAPVLASAEIKLEGTDSPYAFNVTDPDYGEGYALDVASYDERHELLYRATSETDPAEPFTIAVDPYTWVPNFDLDDPHPVTFEVKTVPVAGGDPVDEATYTWSMMSTVRGAVNVPESLLPGSSVTVTAKTGASVVLKPGDAGVAYDAAGGRLTFAADLADPGPYAIQANADGRPYAAAVVKPDDRNRSIRETKAEAGNAVHSYFDVQAGVLYPYVVNDRVPLADLDASQDGTEIAFDNLDDATTAVDLPEGFRFAFYGRTYDKVGIGTNGALYFGDGDYTAYGMDRFPDADAPAAVYPFLSDLVLRRALGGGPEGGPESRDEGGPDADSRVYAKTVGEPGDRRFIVQWDRVYSLDDESDAPLSFQTVLYEKTGDVRVQYLATASGDPDFDAGGKALAGIQDAGDSDYGGLLYAWNEPKLAAGLALCYGLHPRCGEAGPALTDAKLDAAGTKLTLTFDQPLDPAVSPARYLSLEGTAAAVESAGYAGEAGAYRQVVATLSDAAAGDGELEVSLREDAVRGEARGIASEAVTGFPVTKEPPVTDPSGPSGPTGPSAPSGGTTAPSGTTGLQGTAGGAAVQLATGTAGERDGRATMTAAIDDAKLAELLAQAGGKPVVVLPVGDGFDRVDALLTAGGLQALAGRSGTLLLRTAIGSYALPAEEIAAALAKTLTASGASPADAKIRVTIAKAGGDAANRLQAAAAQGGFEVLAPPVEFAAAIEAGGKTVPIEALGSFAKRGIPLPNGMDSARLTTAVMLDEDGGVHAVPTSRETREGVPAAVVSSLTNGVIALIHHEASFTDTGRHWAQDAIVDLASRLVLSGGADGRFRPDDQVTRAEFAAILLRALGLRAGGTAEFGDVDPSAWYAGAAAKAAAYGLVDGYEDGRFRPDRAVTREEAMVMLARAAKRAGLPAPAGGAETAAALAGFKDRAALAGWAAPSAAALIRAGLVRGSAGELRPNAAMTRAETAELAQRLLRQAGLIDG</sequence>
<dbReference type="InterPro" id="IPR001119">
    <property type="entry name" value="SLH_dom"/>
</dbReference>
<dbReference type="Proteomes" id="UP000670947">
    <property type="component" value="Unassembled WGS sequence"/>
</dbReference>